<dbReference type="EMBL" id="JAQOSK010000033">
    <property type="protein sequence ID" value="MDC2961302.1"/>
    <property type="molecule type" value="Genomic_DNA"/>
</dbReference>
<proteinExistence type="predicted"/>
<evidence type="ECO:0000256" key="2">
    <source>
        <dbReference type="SAM" id="MobiDB-lite"/>
    </source>
</evidence>
<sequence length="336" mass="36080">MSSTTEAIPAEVLEVLAMPALNGLSEEQVGGQACIWCASLLTTATAVQLGEHLTDVGDSTAVTGMGAFPRGCRSCVQDRAHPGLFTHGSTCDLCRDEQTADECVVGRGLYRLVRDTSRRMIFAVNSRSSNDASGVVWAGFTASHIAPRGTQSPNTVLPRYEQHLSASWDLSGRSLHTPRTARTHVTSTCRTWHVPRQAVESLALITSELATNAVVHAHAEEITVVLGLTPHYVWVSVTDRGRTRSPIIRRTAAEDAEDGRGLCLVEALATRWHATTSRSGTHVWACIALPHRSPTREQATAPALSDEPAHGVAPGRAEDPLHGQLPLSTTPTLRMP</sequence>
<dbReference type="PANTHER" id="PTHR35526:SF3">
    <property type="entry name" value="ANTI-SIGMA-F FACTOR RSBW"/>
    <property type="match status" value="1"/>
</dbReference>
<feature type="region of interest" description="Disordered" evidence="2">
    <location>
        <begin position="297"/>
        <end position="336"/>
    </location>
</feature>
<feature type="domain" description="Histidine kinase/HSP90-like ATPase" evidence="3">
    <location>
        <begin position="179"/>
        <end position="286"/>
    </location>
</feature>
<protein>
    <submittedName>
        <fullName evidence="4">ATP-binding protein</fullName>
    </submittedName>
</protein>
<dbReference type="RefSeq" id="WP_272179137.1">
    <property type="nucleotide sequence ID" value="NZ_JAQOSK010000033.1"/>
</dbReference>
<keyword evidence="1" id="KW-0723">Serine/threonine-protein kinase</keyword>
<evidence type="ECO:0000256" key="1">
    <source>
        <dbReference type="ARBA" id="ARBA00022527"/>
    </source>
</evidence>
<name>A0ABT5G9Q8_9ACTN</name>
<dbReference type="InterPro" id="IPR003594">
    <property type="entry name" value="HATPase_dom"/>
</dbReference>
<gene>
    <name evidence="4" type="ORF">PO587_43450</name>
</gene>
<dbReference type="CDD" id="cd16936">
    <property type="entry name" value="HATPase_RsbW-like"/>
    <property type="match status" value="1"/>
</dbReference>
<keyword evidence="4" id="KW-0547">Nucleotide-binding</keyword>
<evidence type="ECO:0000313" key="4">
    <source>
        <dbReference type="EMBL" id="MDC2961302.1"/>
    </source>
</evidence>
<keyword evidence="1" id="KW-0418">Kinase</keyword>
<accession>A0ABT5G9Q8</accession>
<dbReference type="InterPro" id="IPR036890">
    <property type="entry name" value="HATPase_C_sf"/>
</dbReference>
<evidence type="ECO:0000259" key="3">
    <source>
        <dbReference type="Pfam" id="PF13581"/>
    </source>
</evidence>
<comment type="caution">
    <text evidence="4">The sequence shown here is derived from an EMBL/GenBank/DDBJ whole genome shotgun (WGS) entry which is preliminary data.</text>
</comment>
<reference evidence="4 5" key="1">
    <citation type="journal article" date="2015" name="Int. J. Syst. Evol. Microbiol.">
        <title>Streptomyces gilvifuscus sp. nov., an actinomycete that produces antibacterial compounds isolated from soil.</title>
        <authorList>
            <person name="Nguyen T.M."/>
            <person name="Kim J."/>
        </authorList>
    </citation>
    <scope>NUCLEOTIDE SEQUENCE [LARGE SCALE GENOMIC DNA]</scope>
    <source>
        <strain evidence="4 5">T113</strain>
    </source>
</reference>
<keyword evidence="1" id="KW-0808">Transferase</keyword>
<dbReference type="PANTHER" id="PTHR35526">
    <property type="entry name" value="ANTI-SIGMA-F FACTOR RSBW-RELATED"/>
    <property type="match status" value="1"/>
</dbReference>
<keyword evidence="5" id="KW-1185">Reference proteome</keyword>
<feature type="compositionally biased region" description="Polar residues" evidence="2">
    <location>
        <begin position="326"/>
        <end position="336"/>
    </location>
</feature>
<dbReference type="Proteomes" id="UP001221328">
    <property type="component" value="Unassembled WGS sequence"/>
</dbReference>
<dbReference type="Gene3D" id="3.30.565.10">
    <property type="entry name" value="Histidine kinase-like ATPase, C-terminal domain"/>
    <property type="match status" value="1"/>
</dbReference>
<dbReference type="Pfam" id="PF13581">
    <property type="entry name" value="HATPase_c_2"/>
    <property type="match status" value="1"/>
</dbReference>
<keyword evidence="4" id="KW-0067">ATP-binding</keyword>
<organism evidence="4 5">
    <name type="scientific">Streptomyces gilvifuscus</name>
    <dbReference type="NCBI Taxonomy" id="1550617"/>
    <lineage>
        <taxon>Bacteria</taxon>
        <taxon>Bacillati</taxon>
        <taxon>Actinomycetota</taxon>
        <taxon>Actinomycetes</taxon>
        <taxon>Kitasatosporales</taxon>
        <taxon>Streptomycetaceae</taxon>
        <taxon>Streptomyces</taxon>
    </lineage>
</organism>
<evidence type="ECO:0000313" key="5">
    <source>
        <dbReference type="Proteomes" id="UP001221328"/>
    </source>
</evidence>
<dbReference type="SUPFAM" id="SSF55874">
    <property type="entry name" value="ATPase domain of HSP90 chaperone/DNA topoisomerase II/histidine kinase"/>
    <property type="match status" value="1"/>
</dbReference>
<dbReference type="InterPro" id="IPR050267">
    <property type="entry name" value="Anti-sigma-factor_SerPK"/>
</dbReference>
<dbReference type="GO" id="GO:0005524">
    <property type="term" value="F:ATP binding"/>
    <property type="evidence" value="ECO:0007669"/>
    <property type="project" value="UniProtKB-KW"/>
</dbReference>